<organism evidence="2 3">
    <name type="scientific">Riccia sorocarpa</name>
    <dbReference type="NCBI Taxonomy" id="122646"/>
    <lineage>
        <taxon>Eukaryota</taxon>
        <taxon>Viridiplantae</taxon>
        <taxon>Streptophyta</taxon>
        <taxon>Embryophyta</taxon>
        <taxon>Marchantiophyta</taxon>
        <taxon>Marchantiopsida</taxon>
        <taxon>Marchantiidae</taxon>
        <taxon>Marchantiales</taxon>
        <taxon>Ricciaceae</taxon>
        <taxon>Riccia</taxon>
    </lineage>
</organism>
<dbReference type="InterPro" id="IPR027417">
    <property type="entry name" value="P-loop_NTPase"/>
</dbReference>
<dbReference type="SUPFAM" id="SSF52540">
    <property type="entry name" value="P-loop containing nucleoside triphosphate hydrolases"/>
    <property type="match status" value="1"/>
</dbReference>
<dbReference type="Proteomes" id="UP001633002">
    <property type="component" value="Unassembled WGS sequence"/>
</dbReference>
<dbReference type="SUPFAM" id="SSF52047">
    <property type="entry name" value="RNI-like"/>
    <property type="match status" value="1"/>
</dbReference>
<comment type="caution">
    <text evidence="2">The sequence shown here is derived from an EMBL/GenBank/DDBJ whole genome shotgun (WGS) entry which is preliminary data.</text>
</comment>
<gene>
    <name evidence="2" type="ORF">R1sor_016309</name>
</gene>
<dbReference type="InterPro" id="IPR029058">
    <property type="entry name" value="AB_hydrolase_fold"/>
</dbReference>
<name>A0ABD3HEL8_9MARC</name>
<dbReference type="Gene3D" id="3.40.50.300">
    <property type="entry name" value="P-loop containing nucleotide triphosphate hydrolases"/>
    <property type="match status" value="1"/>
</dbReference>
<proteinExistence type="predicted"/>
<accession>A0ABD3HEL8</accession>
<dbReference type="Gene3D" id="3.40.50.1820">
    <property type="entry name" value="alpha/beta hydrolase"/>
    <property type="match status" value="2"/>
</dbReference>
<dbReference type="PANTHER" id="PTHR47679">
    <property type="entry name" value="PROTEIN TORNADO 1"/>
    <property type="match status" value="1"/>
</dbReference>
<dbReference type="Gene3D" id="3.80.10.10">
    <property type="entry name" value="Ribonuclease Inhibitor"/>
    <property type="match status" value="1"/>
</dbReference>
<dbReference type="EMBL" id="JBJQOH010000004">
    <property type="protein sequence ID" value="KAL3690000.1"/>
    <property type="molecule type" value="Genomic_DNA"/>
</dbReference>
<reference evidence="2 3" key="1">
    <citation type="submission" date="2024-09" db="EMBL/GenBank/DDBJ databases">
        <title>Chromosome-scale assembly of Riccia sorocarpa.</title>
        <authorList>
            <person name="Paukszto L."/>
        </authorList>
    </citation>
    <scope>NUCLEOTIDE SEQUENCE [LARGE SCALE GENOMIC DNA]</scope>
    <source>
        <strain evidence="2">LP-2024</strain>
        <tissue evidence="2">Aerial parts of the thallus</tissue>
    </source>
</reference>
<dbReference type="SUPFAM" id="SSF53474">
    <property type="entry name" value="alpha/beta-Hydrolases"/>
    <property type="match status" value="2"/>
</dbReference>
<sequence length="2310" mass="260372">MALDNDHAEDKIESVNVSFYWWNNVGEKDPEYRRILRKLRPERKTLLRRLGGKLTSDEKVVTKTSELKLQKYAPLFKGRGRLRVKLLAAVGKCETLREFDSSDLDDLDLQPIEWKALLKRMERNCQLERIVWVTRDLPARIGRHVGELVKGAGNLQTLKLACGYFSDLSEEELAGIVSGLQGYKHTKLVSFTACLVGDLTNIVKIISSAPHLSYICLQGPCSMDKNTKVALCAALKECLDLKHLILRDTSEGILEVLAEVYEQRFSDPPVSILESLELVRPKCLTGLACLVSANLRNLKIELLDNLKDLCSLEEWLRVGRSLVGHPTLRVFKIRCYVSHFRSKREKGLVELWKASGKSPLLDISAHVRQRFFEKDLIFLQDALEDTYLKEIAFFDLELYPPLFKAFAEMVGANTSVRSLRLVKVYGEEMSPTVLEDCWAHLFHQLRENTSITTLDLSGSQGLNDENFRDLMDLLHVNFILQEVNLKGTKWDWEGKSTLVQAALERNAKLGGYFSVLGAAQLSFDGAKAGRIILCGLPFAGKTQLKVTMMECLAKISRSESLIWPPFLSMIRRTEGIEVELFYDKEAMSISIWDLAGQQVFRPLQNILFPKVSQACIFVFVFNPLELVNGKIIGMKENVCVAFAEELRRWLRFIVSNTQVTGRIRPQVIVIITHKDRLENGNYPIRDLSFLELEKVVKTFQREFGDLVELCPSGKEGKLVHHINATLHRDLEPIKNLVISSMQNMLSRSPKIPKVCSELVSHLLKRPTDIQNNPLLPCAKLYEFCSTKSALLSKIDVTEDRREKVLQAIASYMHDAGAVFMTPRALMEHGDNVHPDFDSDDGSNSVYDSDGSDHDSDNSDTDCKKLAVVDLNWLTQNLLGQLIAIGHSTQMIQDGVDSDGILTEQQLEGVLRDVLSLQKNKVVDIQMVKELLLEMDLCYIFERPTETKRYFFMPMLFGEKSTGSTSEQVNHQLSWGVKMPQGSGYFGYRIQCRDQDRTSLSPAFFPRYQIHLRKRMGATLGVNDDNFIFARSHVEIRLDGYCIFVETDISTENHIDVLVNFCTTKTRDHAVQFIWSHIVNPLFKFCASEKGCPGVELVVAVIRTRCVENLTPRLLRTASQTVLVEELKTTFLKHGNSYRHHWPEIRTRDAPKFDLDAEFESAEGLLSTEEVNDFARHVTTEHLNGVRVATQQNDYIYELYRPTKEPDMEVILVHGLNLEDTVDLHHSTWISEPSEDVGSHHVWPKTWLPQDFPDARVLTVSYDSSIYHNADLGRIDLHNTAESLMSCLLLEDEATACRPLVLVGYSFGGILIKQLCLYASQNRLSRRYGSQCESFLKRIRAIYFMGTPHRGMIHHGFTTAAQENASPLFKDVEWLNNDLAWLHFSFELLQKLYDWKVSGVGESKETRWGTFQTVLVPEASARYGEPFATVDADHVSLSKPTAKTSLIYVLLQKLIEQAYKGKVPLEYDRGRSSASKDGSTDASSPKRMLRSDALALGFRGFDESFDVRRILLILVQSSRAGGDDEIIFLHHEGMALLFGVGVRFSKVMLKPGGKIAVYEVGETKWTHLWLSTEKQLGSLILIDGESRTGVFHGEEGVQTASMQESMLGAKEFLKFSPSVASLSPVWSFLGIVVTSSVLGLFGTTSSAAEMKNNGNTSLDNSVERNGGVATDIDLGKEGQTQEVTIEIHLDSSTSVCEPIPDLMSMIEPVLHLTFFKESKNGKILKRFSTVLEFTFFMGGELTSECVDTFGWYHDKLNVSFKCLSRNAVVVDNRSVKRDCQVIVGDTATSSAPRDTVGEINNGENKHVFGKVTSSDGAFLMKLQMGRPEEMGCLASLADEDNIWDASWQKESFYLNGRMSSTLLSMKGEWRILTEGPCLYDLMGMRNFIKKFRRGIPDAVRRQFAGKSTGSQDDELRVMQRIFKVFVIDHSFSYFEKLLSFSKDLRSWHEWHLGNEPAAPDPISCIINTVSVPSSECSGNRELGFVTINTVAQTDQHIVNCEGPIHATRSTPEVTTLPKTGRISDELYVVYAPESGDINVELVFIHGLKNDVAEKDVHLSAWSVRNDESNCWLSSWLPEHIPSCRIISVSYDASKEKTPTEGRLDMYNTVENLAMSLVVFGQIGQKCPVILVGHSVGGLVATTVCRRLHWLASSLPGEENIPYTKLYNNLKGLFFFSTPFKGVKLTDLGAPREVTFWGFRGGEAGDLMKNLEIFDTQTCRRSQEFAQLKQKNGWKIWGVVESCSTVFKDQASASKGQFVAEASARADFMDNLNVIQDTDHFTICKPETERSNNFLLLVEFVKSFLSKGMYFD</sequence>
<feature type="region of interest" description="Disordered" evidence="1">
    <location>
        <begin position="830"/>
        <end position="858"/>
    </location>
</feature>
<keyword evidence="3" id="KW-1185">Reference proteome</keyword>
<evidence type="ECO:0000313" key="3">
    <source>
        <dbReference type="Proteomes" id="UP001633002"/>
    </source>
</evidence>
<dbReference type="InterPro" id="IPR032675">
    <property type="entry name" value="LRR_dom_sf"/>
</dbReference>
<evidence type="ECO:0000313" key="2">
    <source>
        <dbReference type="EMBL" id="KAL3690000.1"/>
    </source>
</evidence>
<protein>
    <submittedName>
        <fullName evidence="2">Uncharacterized protein</fullName>
    </submittedName>
</protein>
<evidence type="ECO:0000256" key="1">
    <source>
        <dbReference type="SAM" id="MobiDB-lite"/>
    </source>
</evidence>
<dbReference type="PANTHER" id="PTHR47679:SF1">
    <property type="entry name" value="PROTEIN TORNADO 1"/>
    <property type="match status" value="1"/>
</dbReference>